<keyword evidence="2" id="KW-1185">Reference proteome</keyword>
<organism evidence="1 2">
    <name type="scientific">Fructobacillus americanaquae</name>
    <dbReference type="NCBI Taxonomy" id="2940302"/>
    <lineage>
        <taxon>Bacteria</taxon>
        <taxon>Bacillati</taxon>
        <taxon>Bacillota</taxon>
        <taxon>Bacilli</taxon>
        <taxon>Lactobacillales</taxon>
        <taxon>Lactobacillaceae</taxon>
        <taxon>Fructobacillus</taxon>
    </lineage>
</organism>
<name>A0ABY5C0T1_9LACO</name>
<dbReference type="RefSeq" id="WP_252773997.1">
    <property type="nucleotide sequence ID" value="NZ_CP097122.1"/>
</dbReference>
<sequence>MAFEHFINLFVNTVTAQTRYYNQQTQKFTISDHLRQAVDQLLIGESQGKRLAVAVDPQTLAFQTVVEAKPNAKTVVPIQLIAGGQTLVDGGLRLYVDTSLPELNLMNERMQERLIDGTYQVKTNQKAYQLKGQAGDNYDGYKLMINGDMIAKKTFSLTFKQKNTGG</sequence>
<dbReference type="EMBL" id="CP097122">
    <property type="protein sequence ID" value="USS92202.1"/>
    <property type="molecule type" value="Genomic_DNA"/>
</dbReference>
<reference evidence="1" key="1">
    <citation type="submission" date="2022-05" db="EMBL/GenBank/DDBJ databases">
        <authorList>
            <person name="Oliphant S.A."/>
            <person name="Watson-Haigh N.S."/>
            <person name="Sumby K.M."/>
            <person name="Gardner J.M."/>
            <person name="Jiranek V."/>
        </authorList>
    </citation>
    <scope>NUCLEOTIDE SEQUENCE</scope>
    <source>
        <strain evidence="1">KI3_B9</strain>
    </source>
</reference>
<gene>
    <name evidence="1" type="ORF">M3M36_00890</name>
</gene>
<protein>
    <submittedName>
        <fullName evidence="1">Uncharacterized protein</fullName>
    </submittedName>
</protein>
<proteinExistence type="predicted"/>
<dbReference type="Proteomes" id="UP001056093">
    <property type="component" value="Chromosome"/>
</dbReference>
<accession>A0ABY5C0T1</accession>
<evidence type="ECO:0000313" key="2">
    <source>
        <dbReference type="Proteomes" id="UP001056093"/>
    </source>
</evidence>
<evidence type="ECO:0000313" key="1">
    <source>
        <dbReference type="EMBL" id="USS92202.1"/>
    </source>
</evidence>